<proteinExistence type="predicted"/>
<reference evidence="4" key="1">
    <citation type="journal article" date="2015" name="Nature">
        <title>rRNA introns, odd ribosomes, and small enigmatic genomes across a large radiation of phyla.</title>
        <authorList>
            <person name="Brown C.T."/>
            <person name="Hug L.A."/>
            <person name="Thomas B.C."/>
            <person name="Sharon I."/>
            <person name="Castelle C.J."/>
            <person name="Singh A."/>
            <person name="Wilkins M.J."/>
            <person name="Williams K.H."/>
            <person name="Banfield J.F."/>
        </authorList>
    </citation>
    <scope>NUCLEOTIDE SEQUENCE [LARGE SCALE GENOMIC DNA]</scope>
</reference>
<name>A0A0G0PBB5_UNCC2</name>
<feature type="domain" description="Glycosyl transferase family 1" evidence="2">
    <location>
        <begin position="240"/>
        <end position="400"/>
    </location>
</feature>
<evidence type="ECO:0000256" key="1">
    <source>
        <dbReference type="ARBA" id="ARBA00022679"/>
    </source>
</evidence>
<evidence type="ECO:0000313" key="5">
    <source>
        <dbReference type="Proteomes" id="UP000034207"/>
    </source>
</evidence>
<dbReference type="CDD" id="cd03801">
    <property type="entry name" value="GT4_PimA-like"/>
    <property type="match status" value="1"/>
</dbReference>
<evidence type="ECO:0000259" key="3">
    <source>
        <dbReference type="Pfam" id="PF13439"/>
    </source>
</evidence>
<dbReference type="EMBL" id="LBVV01000001">
    <property type="protein sequence ID" value="KKQ95424.1"/>
    <property type="molecule type" value="Genomic_DNA"/>
</dbReference>
<dbReference type="PANTHER" id="PTHR46401:SF2">
    <property type="entry name" value="GLYCOSYLTRANSFERASE WBBK-RELATED"/>
    <property type="match status" value="1"/>
</dbReference>
<protein>
    <submittedName>
        <fullName evidence="4">Glycogen synthase</fullName>
    </submittedName>
</protein>
<dbReference type="InterPro" id="IPR028098">
    <property type="entry name" value="Glyco_trans_4-like_N"/>
</dbReference>
<evidence type="ECO:0000259" key="2">
    <source>
        <dbReference type="Pfam" id="PF00534"/>
    </source>
</evidence>
<keyword evidence="1" id="KW-0808">Transferase</keyword>
<feature type="domain" description="Glycosyltransferase subfamily 4-like N-terminal" evidence="3">
    <location>
        <begin position="126"/>
        <end position="234"/>
    </location>
</feature>
<dbReference type="Proteomes" id="UP000034207">
    <property type="component" value="Unassembled WGS sequence"/>
</dbReference>
<accession>A0A0G0PBB5</accession>
<dbReference type="GO" id="GO:0009103">
    <property type="term" value="P:lipopolysaccharide biosynthetic process"/>
    <property type="evidence" value="ECO:0007669"/>
    <property type="project" value="TreeGrafter"/>
</dbReference>
<dbReference type="GO" id="GO:0016757">
    <property type="term" value="F:glycosyltransferase activity"/>
    <property type="evidence" value="ECO:0007669"/>
    <property type="project" value="InterPro"/>
</dbReference>
<dbReference type="SUPFAM" id="SSF53756">
    <property type="entry name" value="UDP-Glycosyltransferase/glycogen phosphorylase"/>
    <property type="match status" value="1"/>
</dbReference>
<dbReference type="STRING" id="1618345.UT18_C0001G0011"/>
<dbReference type="AlphaFoldDB" id="A0A0G0PBB5"/>
<dbReference type="PANTHER" id="PTHR46401">
    <property type="entry name" value="GLYCOSYLTRANSFERASE WBBK-RELATED"/>
    <property type="match status" value="1"/>
</dbReference>
<gene>
    <name evidence="4" type="ORF">UT18_C0001G0011</name>
</gene>
<sequence length="428" mass="47874">MYADLLNGRKEGEIKILMLGWELPPFHSGGLGIACEGLTKSLSRLGVEIAFVLPKVYSGGYDWMKVYDASDMLLENGFSHKCVELAKENKCCLVNGYQKINIDSQKKGMCQLCVGQFDNSPYAHVNFYTRGVKALAQNLQYDLIHAHDWMTYPAGIAAKVVAKEKNKLTPFLAQVHATEVDRHDGKFIYETEKAGFNAADRVVAVSYLTKNTVNMYYGIDQNKISVVHNGIDPREIQLNPKNPIKKKYKVVLFLGRVTFQKGPDYFVKVAKKVTDSYPNVKFMMLGSGDMQTRMIEEGAREGLTGKLLFNSWISDQDKDAAYQLADVFVMPSVSEPFGIVPLEAIQNGTPVIVSKSSGVAEVIANCAKVDFWDIDMMADEIIKLLKDKKYAKTMIDGAKKEVEGLTWDRSAKEMIRVYEQTMGGKVYA</sequence>
<dbReference type="Pfam" id="PF00534">
    <property type="entry name" value="Glycos_transf_1"/>
    <property type="match status" value="1"/>
</dbReference>
<evidence type="ECO:0000313" key="4">
    <source>
        <dbReference type="EMBL" id="KKQ95424.1"/>
    </source>
</evidence>
<organism evidence="4 5">
    <name type="scientific">candidate division CPR2 bacterium GW2011_GWC2_39_10</name>
    <dbReference type="NCBI Taxonomy" id="1618345"/>
    <lineage>
        <taxon>Bacteria</taxon>
        <taxon>Bacteria division CPR2</taxon>
    </lineage>
</organism>
<dbReference type="Gene3D" id="3.40.50.2000">
    <property type="entry name" value="Glycogen Phosphorylase B"/>
    <property type="match status" value="2"/>
</dbReference>
<comment type="caution">
    <text evidence="4">The sequence shown here is derived from an EMBL/GenBank/DDBJ whole genome shotgun (WGS) entry which is preliminary data.</text>
</comment>
<dbReference type="Pfam" id="PF13439">
    <property type="entry name" value="Glyco_transf_4"/>
    <property type="match status" value="1"/>
</dbReference>
<dbReference type="InterPro" id="IPR001296">
    <property type="entry name" value="Glyco_trans_1"/>
</dbReference>